<gene>
    <name evidence="6" type="ORF">SAMN05444167_3850</name>
</gene>
<dbReference type="Gene3D" id="1.10.357.10">
    <property type="entry name" value="Tetracycline Repressor, domain 2"/>
    <property type="match status" value="1"/>
</dbReference>
<evidence type="ECO:0000259" key="5">
    <source>
        <dbReference type="PROSITE" id="PS50977"/>
    </source>
</evidence>
<feature type="DNA-binding region" description="H-T-H motif" evidence="4">
    <location>
        <begin position="45"/>
        <end position="64"/>
    </location>
</feature>
<accession>A0A1G7QGM1</accession>
<evidence type="ECO:0000256" key="4">
    <source>
        <dbReference type="PROSITE-ProRule" id="PRU00335"/>
    </source>
</evidence>
<dbReference type="InterPro" id="IPR009057">
    <property type="entry name" value="Homeodomain-like_sf"/>
</dbReference>
<evidence type="ECO:0000256" key="2">
    <source>
        <dbReference type="ARBA" id="ARBA00023125"/>
    </source>
</evidence>
<proteinExistence type="predicted"/>
<feature type="domain" description="HTH tetR-type" evidence="5">
    <location>
        <begin position="22"/>
        <end position="82"/>
    </location>
</feature>
<organism evidence="6 7">
    <name type="scientific">Terriglobus roseus</name>
    <dbReference type="NCBI Taxonomy" id="392734"/>
    <lineage>
        <taxon>Bacteria</taxon>
        <taxon>Pseudomonadati</taxon>
        <taxon>Acidobacteriota</taxon>
        <taxon>Terriglobia</taxon>
        <taxon>Terriglobales</taxon>
        <taxon>Acidobacteriaceae</taxon>
        <taxon>Terriglobus</taxon>
    </lineage>
</organism>
<dbReference type="SUPFAM" id="SSF46689">
    <property type="entry name" value="Homeodomain-like"/>
    <property type="match status" value="1"/>
</dbReference>
<keyword evidence="2 4" id="KW-0238">DNA-binding</keyword>
<dbReference type="OrthoDB" id="9809994at2"/>
<dbReference type="EMBL" id="LT629690">
    <property type="protein sequence ID" value="SDF97099.1"/>
    <property type="molecule type" value="Genomic_DNA"/>
</dbReference>
<keyword evidence="1" id="KW-0805">Transcription regulation</keyword>
<dbReference type="Proteomes" id="UP000182427">
    <property type="component" value="Chromosome I"/>
</dbReference>
<dbReference type="RefSeq" id="WP_083347198.1">
    <property type="nucleotide sequence ID" value="NZ_LT629690.1"/>
</dbReference>
<dbReference type="AlphaFoldDB" id="A0A1G7QGM1"/>
<keyword evidence="7" id="KW-1185">Reference proteome</keyword>
<evidence type="ECO:0000313" key="6">
    <source>
        <dbReference type="EMBL" id="SDF97099.1"/>
    </source>
</evidence>
<dbReference type="Pfam" id="PF00440">
    <property type="entry name" value="TetR_N"/>
    <property type="match status" value="1"/>
</dbReference>
<dbReference type="InterPro" id="IPR001647">
    <property type="entry name" value="HTH_TetR"/>
</dbReference>
<keyword evidence="3" id="KW-0804">Transcription</keyword>
<evidence type="ECO:0000256" key="3">
    <source>
        <dbReference type="ARBA" id="ARBA00023163"/>
    </source>
</evidence>
<dbReference type="GO" id="GO:0000976">
    <property type="term" value="F:transcription cis-regulatory region binding"/>
    <property type="evidence" value="ECO:0007669"/>
    <property type="project" value="TreeGrafter"/>
</dbReference>
<dbReference type="PROSITE" id="PS50977">
    <property type="entry name" value="HTH_TETR_2"/>
    <property type="match status" value="1"/>
</dbReference>
<reference evidence="6 7" key="1">
    <citation type="submission" date="2016-10" db="EMBL/GenBank/DDBJ databases">
        <authorList>
            <person name="de Groot N.N."/>
        </authorList>
    </citation>
    <scope>NUCLEOTIDE SEQUENCE [LARGE SCALE GENOMIC DNA]</scope>
    <source>
        <strain evidence="6 7">GAS232</strain>
    </source>
</reference>
<dbReference type="PANTHER" id="PTHR30055">
    <property type="entry name" value="HTH-TYPE TRANSCRIPTIONAL REGULATOR RUTR"/>
    <property type="match status" value="1"/>
</dbReference>
<dbReference type="SUPFAM" id="SSF48498">
    <property type="entry name" value="Tetracyclin repressor-like, C-terminal domain"/>
    <property type="match status" value="1"/>
</dbReference>
<protein>
    <submittedName>
        <fullName evidence="6">Transcriptional regulator, TetR family</fullName>
    </submittedName>
</protein>
<dbReference type="GO" id="GO:0003700">
    <property type="term" value="F:DNA-binding transcription factor activity"/>
    <property type="evidence" value="ECO:0007669"/>
    <property type="project" value="TreeGrafter"/>
</dbReference>
<dbReference type="InterPro" id="IPR050109">
    <property type="entry name" value="HTH-type_TetR-like_transc_reg"/>
</dbReference>
<dbReference type="PRINTS" id="PR00455">
    <property type="entry name" value="HTHTETR"/>
</dbReference>
<sequence length="206" mass="23632">MAVSESTKKSTRLASRKQVLTDLRRSEIIEAALKVFARKGFHHSRTEDVATQAHIAKGTLYLYFKSKDAIYDAALQHAIDNLSVLSDERVAAAKDTRSRVEAWIHTRLDFWCSRGDMYHMILTVGRETRHRKQTATLLRSAQRSFVDILQQAIDEGDLPPRDLSAIGWLVMDAIRGSNERRFLHLCERDIARDTAIIVDTVMRYFE</sequence>
<evidence type="ECO:0000256" key="1">
    <source>
        <dbReference type="ARBA" id="ARBA00023015"/>
    </source>
</evidence>
<evidence type="ECO:0000313" key="7">
    <source>
        <dbReference type="Proteomes" id="UP000182427"/>
    </source>
</evidence>
<dbReference type="Gene3D" id="1.10.10.60">
    <property type="entry name" value="Homeodomain-like"/>
    <property type="match status" value="1"/>
</dbReference>
<name>A0A1G7QGM1_9BACT</name>
<dbReference type="InterPro" id="IPR036271">
    <property type="entry name" value="Tet_transcr_reg_TetR-rel_C_sf"/>
</dbReference>
<dbReference type="PANTHER" id="PTHR30055:SF234">
    <property type="entry name" value="HTH-TYPE TRANSCRIPTIONAL REGULATOR BETI"/>
    <property type="match status" value="1"/>
</dbReference>